<accession>A0A177ASR8</accession>
<keyword evidence="4" id="KW-0131">Cell cycle</keyword>
<keyword evidence="3 4" id="KW-0650">Protein phosphatase inhibitor</keyword>
<name>A0A177ASR8_9BILA</name>
<evidence type="ECO:0000256" key="1">
    <source>
        <dbReference type="ARBA" id="ARBA00010520"/>
    </source>
</evidence>
<evidence type="ECO:0000256" key="4">
    <source>
        <dbReference type="RuleBase" id="RU363120"/>
    </source>
</evidence>
<comment type="subcellular location">
    <subcellularLocation>
        <location evidence="4">Cytoplasm</location>
    </subcellularLocation>
</comment>
<dbReference type="EMBL" id="LWCA01001484">
    <property type="protein sequence ID" value="OAF65025.1"/>
    <property type="molecule type" value="Genomic_DNA"/>
</dbReference>
<evidence type="ECO:0000313" key="5">
    <source>
        <dbReference type="EMBL" id="OAF65025.1"/>
    </source>
</evidence>
<dbReference type="AlphaFoldDB" id="A0A177ASR8"/>
<gene>
    <name evidence="5" type="ORF">A3Q56_07251</name>
</gene>
<keyword evidence="4" id="KW-0132">Cell division</keyword>
<sequence>MEDDSKKNKFCAPLTEEEKAILLKEQESILKLKYGNHALMRQKSKSNVQRQYFDSADYSMAQARNVNMPKFPPAHLAKQTSSEKLVEIDIAQNIEARESDMDVDK</sequence>
<evidence type="ECO:0000313" key="6">
    <source>
        <dbReference type="Proteomes" id="UP000078046"/>
    </source>
</evidence>
<keyword evidence="6" id="KW-1185">Reference proteome</keyword>
<dbReference type="Pfam" id="PF04667">
    <property type="entry name" value="Endosulfine"/>
    <property type="match status" value="1"/>
</dbReference>
<keyword evidence="2 4" id="KW-0498">Mitosis</keyword>
<comment type="similarity">
    <text evidence="1 4">Belongs to the endosulfine family.</text>
</comment>
<comment type="caution">
    <text evidence="5">The sequence shown here is derived from an EMBL/GenBank/DDBJ whole genome shotgun (WGS) entry which is preliminary data.</text>
</comment>
<dbReference type="GO" id="GO:0005737">
    <property type="term" value="C:cytoplasm"/>
    <property type="evidence" value="ECO:0007669"/>
    <property type="project" value="UniProtKB-SubCell"/>
</dbReference>
<dbReference type="GO" id="GO:0051301">
    <property type="term" value="P:cell division"/>
    <property type="evidence" value="ECO:0007669"/>
    <property type="project" value="UniProtKB-KW"/>
</dbReference>
<dbReference type="InterPro" id="IPR006760">
    <property type="entry name" value="Endosulphine"/>
</dbReference>
<reference evidence="5 6" key="1">
    <citation type="submission" date="2016-04" db="EMBL/GenBank/DDBJ databases">
        <title>The genome of Intoshia linei affirms orthonectids as highly simplified spiralians.</title>
        <authorList>
            <person name="Mikhailov K.V."/>
            <person name="Slusarev G.S."/>
            <person name="Nikitin M.A."/>
            <person name="Logacheva M.D."/>
            <person name="Penin A."/>
            <person name="Aleoshin V."/>
            <person name="Panchin Y.V."/>
        </authorList>
    </citation>
    <scope>NUCLEOTIDE SEQUENCE [LARGE SCALE GENOMIC DNA]</scope>
    <source>
        <strain evidence="5">Intl2013</strain>
        <tissue evidence="5">Whole animal</tissue>
    </source>
</reference>
<comment type="function">
    <text evidence="4">Protein phosphatase inhibitor that specifically inhibits protein phosphatase 2A (PP2A) during mitosis.</text>
</comment>
<organism evidence="5 6">
    <name type="scientific">Intoshia linei</name>
    <dbReference type="NCBI Taxonomy" id="1819745"/>
    <lineage>
        <taxon>Eukaryota</taxon>
        <taxon>Metazoa</taxon>
        <taxon>Spiralia</taxon>
        <taxon>Lophotrochozoa</taxon>
        <taxon>Mesozoa</taxon>
        <taxon>Orthonectida</taxon>
        <taxon>Rhopaluridae</taxon>
        <taxon>Intoshia</taxon>
    </lineage>
</organism>
<proteinExistence type="inferred from homology"/>
<dbReference type="GO" id="GO:0004864">
    <property type="term" value="F:protein phosphatase inhibitor activity"/>
    <property type="evidence" value="ECO:0007669"/>
    <property type="project" value="UniProtKB-KW"/>
</dbReference>
<keyword evidence="4" id="KW-0963">Cytoplasm</keyword>
<evidence type="ECO:0000256" key="3">
    <source>
        <dbReference type="ARBA" id="ARBA00023272"/>
    </source>
</evidence>
<dbReference type="Proteomes" id="UP000078046">
    <property type="component" value="Unassembled WGS sequence"/>
</dbReference>
<evidence type="ECO:0000256" key="2">
    <source>
        <dbReference type="ARBA" id="ARBA00022776"/>
    </source>
</evidence>
<protein>
    <submittedName>
        <fullName evidence="5">Uncharacterized protein</fullName>
    </submittedName>
</protein>